<keyword evidence="1" id="KW-0677">Repeat</keyword>
<keyword evidence="7" id="KW-1185">Reference proteome</keyword>
<evidence type="ECO:0000256" key="3">
    <source>
        <dbReference type="ARBA" id="ARBA00023602"/>
    </source>
</evidence>
<dbReference type="InterPro" id="IPR019734">
    <property type="entry name" value="TPR_rpt"/>
</dbReference>
<dbReference type="Proteomes" id="UP000233837">
    <property type="component" value="Unassembled WGS sequence"/>
</dbReference>
<dbReference type="Pfam" id="PF18972">
    <property type="entry name" value="Wheel"/>
    <property type="match status" value="1"/>
</dbReference>
<evidence type="ECO:0000256" key="2">
    <source>
        <dbReference type="ARBA" id="ARBA00022803"/>
    </source>
</evidence>
<evidence type="ECO:0000313" key="7">
    <source>
        <dbReference type="Proteomes" id="UP000233837"/>
    </source>
</evidence>
<gene>
    <name evidence="6" type="primary">STI</name>
    <name evidence="6" type="ORF">MA16_Dca009546</name>
</gene>
<keyword evidence="2" id="KW-0802">TPR repeat</keyword>
<feature type="region of interest" description="Disordered" evidence="4">
    <location>
        <begin position="323"/>
        <end position="342"/>
    </location>
</feature>
<dbReference type="InterPro" id="IPR011990">
    <property type="entry name" value="TPR-like_helical_dom_sf"/>
</dbReference>
<accession>A0A2I0VRY6</accession>
<dbReference type="AlphaFoldDB" id="A0A2I0VRY6"/>
<proteinExistence type="inferred from homology"/>
<evidence type="ECO:0000256" key="1">
    <source>
        <dbReference type="ARBA" id="ARBA00022737"/>
    </source>
</evidence>
<dbReference type="SUPFAM" id="SSF48452">
    <property type="entry name" value="TPR-like"/>
    <property type="match status" value="1"/>
</dbReference>
<evidence type="ECO:0000313" key="6">
    <source>
        <dbReference type="EMBL" id="PKU66172.1"/>
    </source>
</evidence>
<reference evidence="6 7" key="1">
    <citation type="journal article" date="2016" name="Sci. Rep.">
        <title>The Dendrobium catenatum Lindl. genome sequence provides insights into polysaccharide synthase, floral development and adaptive evolution.</title>
        <authorList>
            <person name="Zhang G.Q."/>
            <person name="Xu Q."/>
            <person name="Bian C."/>
            <person name="Tsai W.C."/>
            <person name="Yeh C.M."/>
            <person name="Liu K.W."/>
            <person name="Yoshida K."/>
            <person name="Zhang L.S."/>
            <person name="Chang S.B."/>
            <person name="Chen F."/>
            <person name="Shi Y."/>
            <person name="Su Y.Y."/>
            <person name="Zhang Y.Q."/>
            <person name="Chen L.J."/>
            <person name="Yin Y."/>
            <person name="Lin M."/>
            <person name="Huang H."/>
            <person name="Deng H."/>
            <person name="Wang Z.W."/>
            <person name="Zhu S.L."/>
            <person name="Zhao X."/>
            <person name="Deng C."/>
            <person name="Niu S.C."/>
            <person name="Huang J."/>
            <person name="Wang M."/>
            <person name="Liu G.H."/>
            <person name="Yang H.J."/>
            <person name="Xiao X.J."/>
            <person name="Hsiao Y.Y."/>
            <person name="Wu W.L."/>
            <person name="Chen Y.Y."/>
            <person name="Mitsuda N."/>
            <person name="Ohme-Takagi M."/>
            <person name="Luo Y.B."/>
            <person name="Van de Peer Y."/>
            <person name="Liu Z.J."/>
        </authorList>
    </citation>
    <scope>NUCLEOTIDE SEQUENCE [LARGE SCALE GENOMIC DNA]</scope>
    <source>
        <tissue evidence="6">The whole plant</tissue>
    </source>
</reference>
<dbReference type="GO" id="GO:0006457">
    <property type="term" value="P:protein folding"/>
    <property type="evidence" value="ECO:0007669"/>
    <property type="project" value="TreeGrafter"/>
</dbReference>
<dbReference type="GO" id="GO:0005634">
    <property type="term" value="C:nucleus"/>
    <property type="evidence" value="ECO:0007669"/>
    <property type="project" value="TreeGrafter"/>
</dbReference>
<dbReference type="PANTHER" id="PTHR46035:SF1">
    <property type="entry name" value="TETRATRICOPEPTIDE REPEAT PROTEIN 4"/>
    <property type="match status" value="1"/>
</dbReference>
<dbReference type="EMBL" id="KZ503291">
    <property type="protein sequence ID" value="PKU66172.1"/>
    <property type="molecule type" value="Genomic_DNA"/>
</dbReference>
<sequence length="392" mass="44763">MAAGSEPQTDREREDLDAIAALKESAAIELKVNLLLLDVLCIRTVKTKGGFFRCLFHKSIAFRVQEQGNKYVKMGKKHYSDAIDCYSRAISQNSLSDSDQSVLFSNRAHVNLMLGNYRRAISDAEEAIKLCSTNVKAYYRAAKAAFSLELLMEAESFCNRGLEQFPSNEEVKQLFVQIDSRKKEYEHHKTQLSKVVETAKELASAFKSRGLKLGRTMYQELTGVKKPILDKNGILHWPLLLLYPETMSSDFIEEFCETDRFSAHLDLISFFDSYSTLPWDKENAYTREDIELYYQANTGVVLSKKKVLEYLLQGTVASHSECDYDEDKDEVDHTEIPSSSSSGKWIKVNEKKTLIDILKQSDYIIPAIPVFFVISKRSSLYKEFRAGNWSHP</sequence>
<dbReference type="SMART" id="SM00028">
    <property type="entry name" value="TPR"/>
    <property type="match status" value="3"/>
</dbReference>
<dbReference type="CDD" id="cd21377">
    <property type="entry name" value="CTWD_Cns1-like"/>
    <property type="match status" value="1"/>
</dbReference>
<reference evidence="6 7" key="2">
    <citation type="journal article" date="2017" name="Nature">
        <title>The Apostasia genome and the evolution of orchids.</title>
        <authorList>
            <person name="Zhang G.Q."/>
            <person name="Liu K.W."/>
            <person name="Li Z."/>
            <person name="Lohaus R."/>
            <person name="Hsiao Y.Y."/>
            <person name="Niu S.C."/>
            <person name="Wang J.Y."/>
            <person name="Lin Y.C."/>
            <person name="Xu Q."/>
            <person name="Chen L.J."/>
            <person name="Yoshida K."/>
            <person name="Fujiwara S."/>
            <person name="Wang Z.W."/>
            <person name="Zhang Y.Q."/>
            <person name="Mitsuda N."/>
            <person name="Wang M."/>
            <person name="Liu G.H."/>
            <person name="Pecoraro L."/>
            <person name="Huang H.X."/>
            <person name="Xiao X.J."/>
            <person name="Lin M."/>
            <person name="Wu X.Y."/>
            <person name="Wu W.L."/>
            <person name="Chen Y.Y."/>
            <person name="Chang S.B."/>
            <person name="Sakamoto S."/>
            <person name="Ohme-Takagi M."/>
            <person name="Yagi M."/>
            <person name="Zeng S.J."/>
            <person name="Shen C.Y."/>
            <person name="Yeh C.M."/>
            <person name="Luo Y.B."/>
            <person name="Tsai W.C."/>
            <person name="Van de Peer Y."/>
            <person name="Liu Z.J."/>
        </authorList>
    </citation>
    <scope>NUCLEOTIDE SEQUENCE [LARGE SCALE GENOMIC DNA]</scope>
    <source>
        <tissue evidence="6">The whole plant</tissue>
    </source>
</reference>
<dbReference type="STRING" id="906689.A0A2I0VRY6"/>
<evidence type="ECO:0000256" key="4">
    <source>
        <dbReference type="SAM" id="MobiDB-lite"/>
    </source>
</evidence>
<keyword evidence="6" id="KW-0346">Stress response</keyword>
<dbReference type="PANTHER" id="PTHR46035">
    <property type="entry name" value="TETRATRICOPEPTIDE REPEAT PROTEIN 4"/>
    <property type="match status" value="1"/>
</dbReference>
<comment type="similarity">
    <text evidence="3">Belongs to the TTC4 family.</text>
</comment>
<evidence type="ECO:0000259" key="5">
    <source>
        <dbReference type="Pfam" id="PF18972"/>
    </source>
</evidence>
<dbReference type="GO" id="GO:0005829">
    <property type="term" value="C:cytosol"/>
    <property type="evidence" value="ECO:0007669"/>
    <property type="project" value="TreeGrafter"/>
</dbReference>
<organism evidence="6 7">
    <name type="scientific">Dendrobium catenatum</name>
    <dbReference type="NCBI Taxonomy" id="906689"/>
    <lineage>
        <taxon>Eukaryota</taxon>
        <taxon>Viridiplantae</taxon>
        <taxon>Streptophyta</taxon>
        <taxon>Embryophyta</taxon>
        <taxon>Tracheophyta</taxon>
        <taxon>Spermatophyta</taxon>
        <taxon>Magnoliopsida</taxon>
        <taxon>Liliopsida</taxon>
        <taxon>Asparagales</taxon>
        <taxon>Orchidaceae</taxon>
        <taxon>Epidendroideae</taxon>
        <taxon>Malaxideae</taxon>
        <taxon>Dendrobiinae</taxon>
        <taxon>Dendrobium</taxon>
    </lineage>
</organism>
<dbReference type="InterPro" id="IPR044059">
    <property type="entry name" value="Csn1/TTC4_wheel"/>
</dbReference>
<name>A0A2I0VRY6_9ASPA</name>
<dbReference type="Gene3D" id="1.25.40.10">
    <property type="entry name" value="Tetratricopeptide repeat domain"/>
    <property type="match status" value="1"/>
</dbReference>
<feature type="domain" description="Cns1/TTC4 wheel" evidence="5">
    <location>
        <begin position="231"/>
        <end position="306"/>
    </location>
</feature>
<dbReference type="GO" id="GO:0051879">
    <property type="term" value="F:Hsp90 protein binding"/>
    <property type="evidence" value="ECO:0007669"/>
    <property type="project" value="InterPro"/>
</dbReference>
<dbReference type="GO" id="GO:0030544">
    <property type="term" value="F:Hsp70 protein binding"/>
    <property type="evidence" value="ECO:0007669"/>
    <property type="project" value="TreeGrafter"/>
</dbReference>
<protein>
    <submittedName>
        <fullName evidence="6">Heat shock protein STI</fullName>
    </submittedName>
</protein>